<evidence type="ECO:0000256" key="1">
    <source>
        <dbReference type="ARBA" id="ARBA00022481"/>
    </source>
</evidence>
<accession>A0A554LIN8</accession>
<organism evidence="4 5">
    <name type="scientific">Candidatus Berkelbacteria bacterium Licking1014_85</name>
    <dbReference type="NCBI Taxonomy" id="2017148"/>
    <lineage>
        <taxon>Bacteria</taxon>
        <taxon>Candidatus Berkelbacteria</taxon>
    </lineage>
</organism>
<dbReference type="EMBL" id="VMGI01000046">
    <property type="protein sequence ID" value="TSC92743.1"/>
    <property type="molecule type" value="Genomic_DNA"/>
</dbReference>
<proteinExistence type="predicted"/>
<keyword evidence="2" id="KW-1133">Transmembrane helix</keyword>
<name>A0A554LIN8_9BACT</name>
<dbReference type="InterPro" id="IPR012902">
    <property type="entry name" value="N_methyl_site"/>
</dbReference>
<dbReference type="Gene3D" id="3.30.700.10">
    <property type="entry name" value="Glycoprotein, Type 4 Pilin"/>
    <property type="match status" value="1"/>
</dbReference>
<keyword evidence="2" id="KW-0812">Transmembrane</keyword>
<keyword evidence="2" id="KW-0472">Membrane</keyword>
<dbReference type="SUPFAM" id="SSF54523">
    <property type="entry name" value="Pili subunits"/>
    <property type="match status" value="1"/>
</dbReference>
<dbReference type="PROSITE" id="PS00409">
    <property type="entry name" value="PROKAR_NTER_METHYL"/>
    <property type="match status" value="1"/>
</dbReference>
<dbReference type="Pfam" id="PF07596">
    <property type="entry name" value="SBP_bac_10"/>
    <property type="match status" value="1"/>
</dbReference>
<dbReference type="InterPro" id="IPR027558">
    <property type="entry name" value="Pre_pil_HX9DG_C"/>
</dbReference>
<dbReference type="NCBIfam" id="TIGR02532">
    <property type="entry name" value="IV_pilin_GFxxxE"/>
    <property type="match status" value="1"/>
</dbReference>
<dbReference type="Proteomes" id="UP000315589">
    <property type="component" value="Unassembled WGS sequence"/>
</dbReference>
<dbReference type="GO" id="GO:0015628">
    <property type="term" value="P:protein secretion by the type II secretion system"/>
    <property type="evidence" value="ECO:0007669"/>
    <property type="project" value="InterPro"/>
</dbReference>
<protein>
    <submittedName>
        <fullName evidence="4">Prepilin-type N-terminal cleavage/methylation domain</fullName>
    </submittedName>
</protein>
<dbReference type="Pfam" id="PF07963">
    <property type="entry name" value="N_methyl"/>
    <property type="match status" value="1"/>
</dbReference>
<gene>
    <name evidence="4" type="ORF">CEN91_372</name>
</gene>
<keyword evidence="1" id="KW-0488">Methylation</keyword>
<evidence type="ECO:0000313" key="4">
    <source>
        <dbReference type="EMBL" id="TSC92743.1"/>
    </source>
</evidence>
<feature type="transmembrane region" description="Helical" evidence="2">
    <location>
        <begin position="12"/>
        <end position="34"/>
    </location>
</feature>
<dbReference type="AlphaFoldDB" id="A0A554LIN8"/>
<evidence type="ECO:0000256" key="2">
    <source>
        <dbReference type="SAM" id="Phobius"/>
    </source>
</evidence>
<reference evidence="4 5" key="1">
    <citation type="submission" date="2017-07" db="EMBL/GenBank/DDBJ databases">
        <title>Mechanisms for carbon and nitrogen cycling indicate functional differentiation within the Candidate Phyla Radiation.</title>
        <authorList>
            <person name="Danczak R.E."/>
            <person name="Johnston M.D."/>
            <person name="Kenah C."/>
            <person name="Slattery M."/>
            <person name="Wrighton K.C."/>
            <person name="Wilkins M.J."/>
        </authorList>
    </citation>
    <scope>NUCLEOTIDE SEQUENCE [LARGE SCALE GENOMIC DNA]</scope>
    <source>
        <strain evidence="4">Licking1014_85</strain>
    </source>
</reference>
<dbReference type="GO" id="GO:0015627">
    <property type="term" value="C:type II protein secretion system complex"/>
    <property type="evidence" value="ECO:0007669"/>
    <property type="project" value="InterPro"/>
</dbReference>
<dbReference type="NCBIfam" id="TIGR04294">
    <property type="entry name" value="pre_pil_HX9DG"/>
    <property type="match status" value="1"/>
</dbReference>
<sequence>MKAHMNKKGFTLIEMLIVITIIAILAAILFPVFARAREKARQASCQSNLKQIGLAMAMYEQDYDEQLPYSWLDTNGTVGYQPSDTQWVDMIMPYIKNQQLNVCPSINSADQPISGKYSYGLNLAFYYDIQIGYIQFNNPEGKCYSEIADPSGAILVCEVRTGYIARPVIVRGNYSAIYQLSDYSQRHSGGMNAVFCDGHVKWYPISFLCQRLTPYGGNTPGNAIWSIEAD</sequence>
<evidence type="ECO:0000259" key="3">
    <source>
        <dbReference type="Pfam" id="PF07596"/>
    </source>
</evidence>
<comment type="caution">
    <text evidence="4">The sequence shown here is derived from an EMBL/GenBank/DDBJ whole genome shotgun (WGS) entry which is preliminary data.</text>
</comment>
<dbReference type="InterPro" id="IPR000983">
    <property type="entry name" value="Bac_GSPG_pilin"/>
</dbReference>
<dbReference type="PANTHER" id="PTHR30093">
    <property type="entry name" value="GENERAL SECRETION PATHWAY PROTEIN G"/>
    <property type="match status" value="1"/>
</dbReference>
<feature type="domain" description="DUF1559" evidence="3">
    <location>
        <begin position="35"/>
        <end position="100"/>
    </location>
</feature>
<evidence type="ECO:0000313" key="5">
    <source>
        <dbReference type="Proteomes" id="UP000315589"/>
    </source>
</evidence>
<dbReference type="InterPro" id="IPR045584">
    <property type="entry name" value="Pilin-like"/>
</dbReference>
<dbReference type="InterPro" id="IPR011453">
    <property type="entry name" value="DUF1559"/>
</dbReference>
<dbReference type="PRINTS" id="PR00813">
    <property type="entry name" value="BCTERIALGSPG"/>
</dbReference>